<dbReference type="PROSITE" id="PS51885">
    <property type="entry name" value="NEPRILYSIN"/>
    <property type="match status" value="1"/>
</dbReference>
<accession>A0AAN5DIA2</accession>
<evidence type="ECO:0000313" key="3">
    <source>
        <dbReference type="Proteomes" id="UP001328107"/>
    </source>
</evidence>
<dbReference type="Gene3D" id="3.40.390.10">
    <property type="entry name" value="Collagenase (Catalytic Domain)"/>
    <property type="match status" value="1"/>
</dbReference>
<dbReference type="InterPro" id="IPR000718">
    <property type="entry name" value="Peptidase_M13"/>
</dbReference>
<dbReference type="AlphaFoldDB" id="A0AAN5DIA2"/>
<dbReference type="Proteomes" id="UP001328107">
    <property type="component" value="Unassembled WGS sequence"/>
</dbReference>
<evidence type="ECO:0000313" key="2">
    <source>
        <dbReference type="EMBL" id="GMR62514.1"/>
    </source>
</evidence>
<reference evidence="3" key="1">
    <citation type="submission" date="2022-10" db="EMBL/GenBank/DDBJ databases">
        <title>Genome assembly of Pristionchus species.</title>
        <authorList>
            <person name="Yoshida K."/>
            <person name="Sommer R.J."/>
        </authorList>
    </citation>
    <scope>NUCLEOTIDE SEQUENCE [LARGE SCALE GENOMIC DNA]</scope>
    <source>
        <strain evidence="3">RS5460</strain>
    </source>
</reference>
<sequence length="469" mass="53881">RKRSEDDRTQSIYKEATLRLRPNALRNSPIAYDLNKAKEHMPKLEDNKYTSKARERCKDDVECYVTDQMLYAALAQEFRVNATLTSIESTESLEATINAYTTDTSAIIDDLIRAFDVTVFGKMDDVEIFNRLQSRIQMIEFMKTNCTYGDFHEIKDIAEVMKTKMVENIEASTWLHGDEISNFIREKIKERVASIQIYHDFDEYDKNLTIILELNRDINQLFFSNQRKTGVFALDTLVGLQLAMGETLLKNENSTEISNMIVRIVDNFEYNAKFDPARKTATMYAPFMSREAYQTDIFKEPFITYHTLGHELYHSLFAPENGILLSLYSHRGECVANHYQRSCSKFSIGACGSGNQTITEDGPDLESFRLQHNILQETYNDEELNANIDGLDTTLEQAFFYYIANGWCDRDAIMSEEDAKDVHSAFNIRINAALSLMPEFSNAFQCKEGDEMFVDTEGSCFVFGPNSRA</sequence>
<dbReference type="PANTHER" id="PTHR11733:SF208">
    <property type="entry name" value="PEPTIDASE M13 C-TERMINAL DOMAIN-CONTAINING PROTEIN"/>
    <property type="match status" value="1"/>
</dbReference>
<dbReference type="EMBL" id="BTRK01000006">
    <property type="protein sequence ID" value="GMR62514.1"/>
    <property type="molecule type" value="Genomic_DNA"/>
</dbReference>
<dbReference type="GO" id="GO:0016485">
    <property type="term" value="P:protein processing"/>
    <property type="evidence" value="ECO:0007669"/>
    <property type="project" value="TreeGrafter"/>
</dbReference>
<dbReference type="Pfam" id="PF01431">
    <property type="entry name" value="Peptidase_M13"/>
    <property type="match status" value="1"/>
</dbReference>
<gene>
    <name evidence="2" type="ORF">PMAYCL1PPCAC_32709</name>
</gene>
<comment type="caution">
    <text evidence="2">The sequence shown here is derived from an EMBL/GenBank/DDBJ whole genome shotgun (WGS) entry which is preliminary data.</text>
</comment>
<dbReference type="InterPro" id="IPR018497">
    <property type="entry name" value="Peptidase_M13_C"/>
</dbReference>
<evidence type="ECO:0000259" key="1">
    <source>
        <dbReference type="Pfam" id="PF01431"/>
    </source>
</evidence>
<feature type="non-terminal residue" evidence="2">
    <location>
        <position position="1"/>
    </location>
</feature>
<dbReference type="PANTHER" id="PTHR11733">
    <property type="entry name" value="ZINC METALLOPROTEASE FAMILY M13 NEPRILYSIN-RELATED"/>
    <property type="match status" value="1"/>
</dbReference>
<name>A0AAN5DIA2_9BILA</name>
<dbReference type="InterPro" id="IPR024079">
    <property type="entry name" value="MetalloPept_cat_dom_sf"/>
</dbReference>
<dbReference type="GO" id="GO:0005886">
    <property type="term" value="C:plasma membrane"/>
    <property type="evidence" value="ECO:0007669"/>
    <property type="project" value="TreeGrafter"/>
</dbReference>
<keyword evidence="3" id="KW-1185">Reference proteome</keyword>
<feature type="domain" description="Peptidase M13 C-terminal" evidence="1">
    <location>
        <begin position="328"/>
        <end position="460"/>
    </location>
</feature>
<dbReference type="SUPFAM" id="SSF55486">
    <property type="entry name" value="Metalloproteases ('zincins'), catalytic domain"/>
    <property type="match status" value="1"/>
</dbReference>
<proteinExistence type="predicted"/>
<protein>
    <recommendedName>
        <fullName evidence="1">Peptidase M13 C-terminal domain-containing protein</fullName>
    </recommendedName>
</protein>
<dbReference type="GO" id="GO:0004222">
    <property type="term" value="F:metalloendopeptidase activity"/>
    <property type="evidence" value="ECO:0007669"/>
    <property type="project" value="InterPro"/>
</dbReference>
<organism evidence="2 3">
    <name type="scientific">Pristionchus mayeri</name>
    <dbReference type="NCBI Taxonomy" id="1317129"/>
    <lineage>
        <taxon>Eukaryota</taxon>
        <taxon>Metazoa</taxon>
        <taxon>Ecdysozoa</taxon>
        <taxon>Nematoda</taxon>
        <taxon>Chromadorea</taxon>
        <taxon>Rhabditida</taxon>
        <taxon>Rhabditina</taxon>
        <taxon>Diplogasteromorpha</taxon>
        <taxon>Diplogasteroidea</taxon>
        <taxon>Neodiplogasteridae</taxon>
        <taxon>Pristionchus</taxon>
    </lineage>
</organism>